<evidence type="ECO:0000256" key="2">
    <source>
        <dbReference type="SAM" id="SignalP"/>
    </source>
</evidence>
<dbReference type="HOGENOM" id="CLU_676302_0_0_1"/>
<dbReference type="KEGG" id="mlr:MELLADRAFT_105937"/>
<evidence type="ECO:0000313" key="4">
    <source>
        <dbReference type="Proteomes" id="UP000001072"/>
    </source>
</evidence>
<dbReference type="VEuPathDB" id="FungiDB:MELLADRAFT_105937"/>
<feature type="region of interest" description="Disordered" evidence="1">
    <location>
        <begin position="135"/>
        <end position="157"/>
    </location>
</feature>
<feature type="chain" id="PRO_5003320830" description="Secreted protein" evidence="2">
    <location>
        <begin position="19"/>
        <end position="407"/>
    </location>
</feature>
<dbReference type="OrthoDB" id="2506236at2759"/>
<evidence type="ECO:0008006" key="5">
    <source>
        <dbReference type="Google" id="ProtNLM"/>
    </source>
</evidence>
<accession>F4RJU0</accession>
<dbReference type="Proteomes" id="UP000001072">
    <property type="component" value="Unassembled WGS sequence"/>
</dbReference>
<keyword evidence="4" id="KW-1185">Reference proteome</keyword>
<dbReference type="GeneID" id="18922756"/>
<sequence>MKLVFFLFLLNFFSLITCFIKKDLNQFHKRCQFVDDGFVTKDCGLAPTLEEFHEFLKKQALQVAQFAKSNPCGFTICSKFKRDLEFNYQQLESRSTDLISRQSSTSLLSDDAPVTASADGTLSLYGTVPIPAPMKATKRDVKDEIQSQKHKRSVFKRSLDEHLSSRSILKRSLHEPISSRSLSKRNSNEKPPHRSLLKRSGLEPVSSSHFMTRQVTSTSLLADNKPVTASADGTLSVYGTVEIAPPVTPVTKRELKVLDMKVKENHIRSFVYEEGNQMSSIEIRQETTKTLMADNQPVTGLPDGTLAVYGTVPITPPVKRDLDDEHELFERDDLIDEFLNEARVEKRENESEIMHERRARTSRKMNDETVLELIKRKQDVSEDELIVRNLPMMIGKDGKMYLFGSRL</sequence>
<dbReference type="AlphaFoldDB" id="F4RJU0"/>
<organism evidence="4">
    <name type="scientific">Melampsora larici-populina (strain 98AG31 / pathotype 3-4-7)</name>
    <name type="common">Poplar leaf rust fungus</name>
    <dbReference type="NCBI Taxonomy" id="747676"/>
    <lineage>
        <taxon>Eukaryota</taxon>
        <taxon>Fungi</taxon>
        <taxon>Dikarya</taxon>
        <taxon>Basidiomycota</taxon>
        <taxon>Pucciniomycotina</taxon>
        <taxon>Pucciniomycetes</taxon>
        <taxon>Pucciniales</taxon>
        <taxon>Melampsoraceae</taxon>
        <taxon>Melampsora</taxon>
    </lineage>
</organism>
<evidence type="ECO:0000256" key="1">
    <source>
        <dbReference type="SAM" id="MobiDB-lite"/>
    </source>
</evidence>
<protein>
    <recommendedName>
        <fullName evidence="5">Secreted protein</fullName>
    </recommendedName>
</protein>
<evidence type="ECO:0000313" key="3">
    <source>
        <dbReference type="EMBL" id="EGG07372.1"/>
    </source>
</evidence>
<feature type="compositionally biased region" description="Basic and acidic residues" evidence="1">
    <location>
        <begin position="137"/>
        <end position="147"/>
    </location>
</feature>
<gene>
    <name evidence="3" type="ORF">MELLADRAFT_105937</name>
</gene>
<feature type="region of interest" description="Disordered" evidence="1">
    <location>
        <begin position="174"/>
        <end position="210"/>
    </location>
</feature>
<reference evidence="4" key="1">
    <citation type="journal article" date="2011" name="Proc. Natl. Acad. Sci. U.S.A.">
        <title>Obligate biotrophy features unraveled by the genomic analysis of rust fungi.</title>
        <authorList>
            <person name="Duplessis S."/>
            <person name="Cuomo C.A."/>
            <person name="Lin Y.-C."/>
            <person name="Aerts A."/>
            <person name="Tisserant E."/>
            <person name="Veneault-Fourrey C."/>
            <person name="Joly D.L."/>
            <person name="Hacquard S."/>
            <person name="Amselem J."/>
            <person name="Cantarel B.L."/>
            <person name="Chiu R."/>
            <person name="Coutinho P.M."/>
            <person name="Feau N."/>
            <person name="Field M."/>
            <person name="Frey P."/>
            <person name="Gelhaye E."/>
            <person name="Goldberg J."/>
            <person name="Grabherr M.G."/>
            <person name="Kodira C.D."/>
            <person name="Kohler A."/>
            <person name="Kuees U."/>
            <person name="Lindquist E.A."/>
            <person name="Lucas S.M."/>
            <person name="Mago R."/>
            <person name="Mauceli E."/>
            <person name="Morin E."/>
            <person name="Murat C."/>
            <person name="Pangilinan J.L."/>
            <person name="Park R."/>
            <person name="Pearson M."/>
            <person name="Quesneville H."/>
            <person name="Rouhier N."/>
            <person name="Sakthikumar S."/>
            <person name="Salamov A.A."/>
            <person name="Schmutz J."/>
            <person name="Selles B."/>
            <person name="Shapiro H."/>
            <person name="Tanguay P."/>
            <person name="Tuskan G.A."/>
            <person name="Henrissat B."/>
            <person name="Van de Peer Y."/>
            <person name="Rouze P."/>
            <person name="Ellis J.G."/>
            <person name="Dodds P.N."/>
            <person name="Schein J.E."/>
            <person name="Zhong S."/>
            <person name="Hamelin R.C."/>
            <person name="Grigoriev I.V."/>
            <person name="Szabo L.J."/>
            <person name="Martin F."/>
        </authorList>
    </citation>
    <scope>NUCLEOTIDE SEQUENCE [LARGE SCALE GENOMIC DNA]</scope>
    <source>
        <strain evidence="4">98AG31 / pathotype 3-4-7</strain>
    </source>
</reference>
<keyword evidence="2" id="KW-0732">Signal</keyword>
<name>F4RJU0_MELLP</name>
<dbReference type="EMBL" id="GL883104">
    <property type="protein sequence ID" value="EGG07372.1"/>
    <property type="molecule type" value="Genomic_DNA"/>
</dbReference>
<dbReference type="InParanoid" id="F4RJU0"/>
<feature type="signal peptide" evidence="2">
    <location>
        <begin position="1"/>
        <end position="18"/>
    </location>
</feature>
<dbReference type="RefSeq" id="XP_007409279.1">
    <property type="nucleotide sequence ID" value="XM_007409217.1"/>
</dbReference>
<proteinExistence type="predicted"/>